<dbReference type="Gene3D" id="3.40.109.10">
    <property type="entry name" value="NADH Oxidase"/>
    <property type="match status" value="1"/>
</dbReference>
<evidence type="ECO:0000313" key="13">
    <source>
        <dbReference type="EMBL" id="SEH13693.1"/>
    </source>
</evidence>
<comment type="catalytic activity">
    <reaction evidence="9">
        <text>5,6-dimethylbenzimidazole + nicotinate beta-D-ribonucleotide = alpha-ribazole 5'-phosphate + nicotinate + H(+)</text>
        <dbReference type="Rhea" id="RHEA:11196"/>
        <dbReference type="ChEBI" id="CHEBI:15378"/>
        <dbReference type="ChEBI" id="CHEBI:15890"/>
        <dbReference type="ChEBI" id="CHEBI:32544"/>
        <dbReference type="ChEBI" id="CHEBI:57502"/>
        <dbReference type="ChEBI" id="CHEBI:57918"/>
        <dbReference type="EC" id="2.4.2.21"/>
    </reaction>
</comment>
<dbReference type="InterPro" id="IPR036087">
    <property type="entry name" value="Nict_dMeBzImd_PRibTrfase_sf"/>
</dbReference>
<dbReference type="GO" id="GO:0009236">
    <property type="term" value="P:cobalamin biosynthetic process"/>
    <property type="evidence" value="ECO:0007669"/>
    <property type="project" value="UniProtKB-UniRule"/>
</dbReference>
<dbReference type="NCBIfam" id="TIGR03160">
    <property type="entry name" value="cobT_DBIPRT"/>
    <property type="match status" value="1"/>
</dbReference>
<feature type="region of interest" description="Disordered" evidence="11">
    <location>
        <begin position="1"/>
        <end position="106"/>
    </location>
</feature>
<dbReference type="Gene3D" id="1.10.1610.10">
    <property type="match status" value="1"/>
</dbReference>
<comment type="function">
    <text evidence="1">Catalyzes the synthesis of alpha-ribazole-5'-phosphate from nicotinate mononucleotide (NAMN) and 5,6-dimethylbenzimidazole (DMB).</text>
</comment>
<evidence type="ECO:0000256" key="6">
    <source>
        <dbReference type="ARBA" id="ARBA00022573"/>
    </source>
</evidence>
<dbReference type="STRING" id="29539.SAMN02745716_1266"/>
<evidence type="ECO:0000256" key="9">
    <source>
        <dbReference type="ARBA" id="ARBA00047340"/>
    </source>
</evidence>
<evidence type="ECO:0000256" key="7">
    <source>
        <dbReference type="ARBA" id="ARBA00022676"/>
    </source>
</evidence>
<dbReference type="NCBIfam" id="TIGR02476">
    <property type="entry name" value="BluB"/>
    <property type="match status" value="1"/>
</dbReference>
<dbReference type="InterPro" id="IPR017846">
    <property type="entry name" value="Nict_dMeBzImd_PRibTrfase_bact"/>
</dbReference>
<dbReference type="PANTHER" id="PTHR43463:SF1">
    <property type="entry name" value="NICOTINATE-NUCLEOTIDE--DIMETHYLBENZIMIDAZOLE PHOSPHORIBOSYLTRANSFERASE"/>
    <property type="match status" value="1"/>
</dbReference>
<keyword evidence="7 13" id="KW-0328">Glycosyltransferase</keyword>
<dbReference type="GO" id="GO:0016491">
    <property type="term" value="F:oxidoreductase activity"/>
    <property type="evidence" value="ECO:0007669"/>
    <property type="project" value="InterPro"/>
</dbReference>
<sequence>MVEERRPGSPAKDCARGRQPGAPRLPPAGRRKLRRVPSERARSVERQPTNGGGPPPQRDGDETRPPRDDGTRRERDGDAAAPERPATPAGFDPTRPAERAADPAGWRLAEPARAALREVIGGRRDIRRFRPDPVPDELLRKLLEAAHMAPSVGLMQPWRFIVVRSLETRRAVRRIAQRERLRQAARFAERADDFLDQKIEGIVEAPLGICVCCDNGEPGVEVLGRGTIPETAQLSVACAIQNLWLTARAEGLGVGWVSFYRFADLRRLLGIPERVDPLAWLCVGWPDERPPRPGLEAAGWAQRLPLEAVVMEERWQPERGRAARAAMRQGAGAGGRGAATSSKAGARVAVASAVTARGAFTSAPPAMGVVAASEATAQTAVRDLLDELVKPPRGLGRLEDLATRWAAITGGPPPERLRLGVLVACGDHGHLQHGTSLFEQRVSAEVAAAAARRQTAVGALAAALDHRLIVADIGLAGPTPRGVLARKVREGTRDMTTERALKTGEVEAAIEQGRRLAAELVASGVQAIALGEIGIGNTATSSALAALALDADPDALVGRGAAMDAPGLERKRRAVRAAVERHRGAAREPLQWLEAVGGLEHCALCGALLAAAEARVPVLLDGFAVGTAALVACALQPSSWEVLIAAHRSTEPGHALVLRELGLEPLLELRLRAGEGAGAVLAARLVEATGAALARMATFAGASVTRNPRAWRAEGGH</sequence>
<dbReference type="Gene3D" id="3.40.50.10210">
    <property type="match status" value="1"/>
</dbReference>
<accession>A0A1H6FUM2</accession>
<dbReference type="InterPro" id="IPR023195">
    <property type="entry name" value="Nict_dMeBzImd_PRibTrfase_N"/>
</dbReference>
<dbReference type="OrthoDB" id="9773807at2"/>
<comment type="pathway">
    <text evidence="2">Nucleoside biosynthesis; alpha-ribazole biosynthesis; alpha-ribazole from 5,6-dimethylbenzimidazole: step 1/2.</text>
</comment>
<feature type="compositionally biased region" description="Basic and acidic residues" evidence="11">
    <location>
        <begin position="36"/>
        <end position="45"/>
    </location>
</feature>
<evidence type="ECO:0000256" key="8">
    <source>
        <dbReference type="ARBA" id="ARBA00022679"/>
    </source>
</evidence>
<feature type="domain" description="Nitroreductase" evidence="12">
    <location>
        <begin position="121"/>
        <end position="285"/>
    </location>
</feature>
<proteinExistence type="inferred from homology"/>
<dbReference type="SUPFAM" id="SSF55469">
    <property type="entry name" value="FMN-dependent nitroreductase-like"/>
    <property type="match status" value="1"/>
</dbReference>
<dbReference type="GO" id="GO:0008939">
    <property type="term" value="F:nicotinate-nucleotide-dimethylbenzimidazole phosphoribosyltransferase activity"/>
    <property type="evidence" value="ECO:0007669"/>
    <property type="project" value="UniProtKB-UniRule"/>
</dbReference>
<evidence type="ECO:0000256" key="5">
    <source>
        <dbReference type="ARBA" id="ARBA00015486"/>
    </source>
</evidence>
<dbReference type="SUPFAM" id="SSF52733">
    <property type="entry name" value="Nicotinate mononucleotide:5,6-dimethylbenzimidazole phosphoribosyltransferase (CobT)"/>
    <property type="match status" value="1"/>
</dbReference>
<keyword evidence="6" id="KW-0169">Cobalamin biosynthesis</keyword>
<keyword evidence="8 13" id="KW-0808">Transferase</keyword>
<dbReference type="NCBIfam" id="NF000996">
    <property type="entry name" value="PRK00105.1"/>
    <property type="match status" value="1"/>
</dbReference>
<dbReference type="UniPathway" id="UPA00061">
    <property type="reaction ID" value="UER00516"/>
</dbReference>
<dbReference type="Pfam" id="PF00881">
    <property type="entry name" value="Nitroreductase"/>
    <property type="match status" value="1"/>
</dbReference>
<name>A0A1H6FUM2_THEAL</name>
<keyword evidence="14" id="KW-1185">Reference proteome</keyword>
<dbReference type="PANTHER" id="PTHR43463">
    <property type="entry name" value="NICOTINATE-NUCLEOTIDE--DIMETHYLBENZIMIDAZOLE PHOSPHORIBOSYLTRANSFERASE"/>
    <property type="match status" value="1"/>
</dbReference>
<dbReference type="AlphaFoldDB" id="A0A1H6FUM2"/>
<evidence type="ECO:0000259" key="12">
    <source>
        <dbReference type="Pfam" id="PF00881"/>
    </source>
</evidence>
<dbReference type="InterPro" id="IPR029479">
    <property type="entry name" value="Nitroreductase"/>
</dbReference>
<gene>
    <name evidence="13" type="ORF">SAMN02745716_1266</name>
</gene>
<evidence type="ECO:0000256" key="10">
    <source>
        <dbReference type="NCBIfam" id="TIGR03160"/>
    </source>
</evidence>
<dbReference type="CDD" id="cd02439">
    <property type="entry name" value="DMB-PRT_CobT"/>
    <property type="match status" value="1"/>
</dbReference>
<evidence type="ECO:0000256" key="1">
    <source>
        <dbReference type="ARBA" id="ARBA00002197"/>
    </source>
</evidence>
<dbReference type="InterPro" id="IPR003200">
    <property type="entry name" value="Nict_dMeBzImd_PRibTrfase"/>
</dbReference>
<dbReference type="InterPro" id="IPR000415">
    <property type="entry name" value="Nitroreductase-like"/>
</dbReference>
<evidence type="ECO:0000313" key="14">
    <source>
        <dbReference type="Proteomes" id="UP000222056"/>
    </source>
</evidence>
<evidence type="ECO:0000256" key="4">
    <source>
        <dbReference type="ARBA" id="ARBA00011991"/>
    </source>
</evidence>
<dbReference type="Pfam" id="PF02277">
    <property type="entry name" value="DBI_PRT"/>
    <property type="match status" value="1"/>
</dbReference>
<dbReference type="EMBL" id="FNWJ01000002">
    <property type="protein sequence ID" value="SEH13693.1"/>
    <property type="molecule type" value="Genomic_DNA"/>
</dbReference>
<dbReference type="InterPro" id="IPR012825">
    <property type="entry name" value="BluB"/>
</dbReference>
<evidence type="ECO:0000256" key="3">
    <source>
        <dbReference type="ARBA" id="ARBA00007110"/>
    </source>
</evidence>
<protein>
    <recommendedName>
        <fullName evidence="5 10">Nicotinate-nucleotide--dimethylbenzimidazole phosphoribosyltransferase</fullName>
        <ecNumber evidence="4 10">2.4.2.21</ecNumber>
    </recommendedName>
</protein>
<organism evidence="13 14">
    <name type="scientific">Thermoleophilum album</name>
    <dbReference type="NCBI Taxonomy" id="29539"/>
    <lineage>
        <taxon>Bacteria</taxon>
        <taxon>Bacillati</taxon>
        <taxon>Actinomycetota</taxon>
        <taxon>Thermoleophilia</taxon>
        <taxon>Thermoleophilales</taxon>
        <taxon>Thermoleophilaceae</taxon>
        <taxon>Thermoleophilum</taxon>
    </lineage>
</organism>
<evidence type="ECO:0000256" key="2">
    <source>
        <dbReference type="ARBA" id="ARBA00005049"/>
    </source>
</evidence>
<reference evidence="14" key="1">
    <citation type="submission" date="2016-10" db="EMBL/GenBank/DDBJ databases">
        <authorList>
            <person name="Varghese N."/>
            <person name="Submissions S."/>
        </authorList>
    </citation>
    <scope>NUCLEOTIDE SEQUENCE [LARGE SCALE GENOMIC DNA]</scope>
    <source>
        <strain evidence="14">ATCC 35263</strain>
    </source>
</reference>
<feature type="compositionally biased region" description="Basic and acidic residues" evidence="11">
    <location>
        <begin position="58"/>
        <end position="78"/>
    </location>
</feature>
<evidence type="ECO:0000256" key="11">
    <source>
        <dbReference type="SAM" id="MobiDB-lite"/>
    </source>
</evidence>
<dbReference type="Proteomes" id="UP000222056">
    <property type="component" value="Unassembled WGS sequence"/>
</dbReference>
<comment type="similarity">
    <text evidence="3">Belongs to the CobT family.</text>
</comment>
<dbReference type="EC" id="2.4.2.21" evidence="4 10"/>